<dbReference type="InterPro" id="IPR050469">
    <property type="entry name" value="Diguanylate_Cyclase"/>
</dbReference>
<accession>A0A6G8S0F8</accession>
<dbReference type="KEGG" id="alj:G8D99_00710"/>
<name>A0A6G8S0F8_9GAMM</name>
<evidence type="ECO:0000256" key="2">
    <source>
        <dbReference type="ARBA" id="ARBA00034247"/>
    </source>
</evidence>
<dbReference type="SUPFAM" id="SSF55073">
    <property type="entry name" value="Nucleotide cyclase"/>
    <property type="match status" value="1"/>
</dbReference>
<dbReference type="GO" id="GO:0052621">
    <property type="term" value="F:diguanylate cyclase activity"/>
    <property type="evidence" value="ECO:0007669"/>
    <property type="project" value="UniProtKB-EC"/>
</dbReference>
<organism evidence="4 5">
    <name type="scientific">Acinetobacter lanii</name>
    <dbReference type="NCBI Taxonomy" id="2715163"/>
    <lineage>
        <taxon>Bacteria</taxon>
        <taxon>Pseudomonadati</taxon>
        <taxon>Pseudomonadota</taxon>
        <taxon>Gammaproteobacteria</taxon>
        <taxon>Moraxellales</taxon>
        <taxon>Moraxellaceae</taxon>
        <taxon>Acinetobacter</taxon>
    </lineage>
</organism>
<dbReference type="PROSITE" id="PS50887">
    <property type="entry name" value="GGDEF"/>
    <property type="match status" value="1"/>
</dbReference>
<dbReference type="Gene3D" id="3.30.70.270">
    <property type="match status" value="1"/>
</dbReference>
<reference evidence="4 5" key="1">
    <citation type="submission" date="2020-03" db="EMBL/GenBank/DDBJ databases">
        <authorList>
            <person name="Zhu W."/>
        </authorList>
    </citation>
    <scope>NUCLEOTIDE SEQUENCE [LARGE SCALE GENOMIC DNA]</scope>
    <source>
        <strain evidence="4 5">185</strain>
    </source>
</reference>
<evidence type="ECO:0000313" key="5">
    <source>
        <dbReference type="Proteomes" id="UP000501939"/>
    </source>
</evidence>
<dbReference type="InterPro" id="IPR000160">
    <property type="entry name" value="GGDEF_dom"/>
</dbReference>
<dbReference type="Proteomes" id="UP000501939">
    <property type="component" value="Chromosome"/>
</dbReference>
<dbReference type="Pfam" id="PF00990">
    <property type="entry name" value="GGDEF"/>
    <property type="match status" value="1"/>
</dbReference>
<protein>
    <recommendedName>
        <fullName evidence="1">diguanylate cyclase</fullName>
        <ecNumber evidence="1">2.7.7.65</ecNumber>
    </recommendedName>
</protein>
<dbReference type="InterPro" id="IPR029787">
    <property type="entry name" value="Nucleotide_cyclase"/>
</dbReference>
<dbReference type="AlphaFoldDB" id="A0A6G8S0F8"/>
<dbReference type="PANTHER" id="PTHR45138">
    <property type="entry name" value="REGULATORY COMPONENTS OF SENSORY TRANSDUCTION SYSTEM"/>
    <property type="match status" value="1"/>
</dbReference>
<dbReference type="InterPro" id="IPR043128">
    <property type="entry name" value="Rev_trsase/Diguanyl_cyclase"/>
</dbReference>
<evidence type="ECO:0000313" key="4">
    <source>
        <dbReference type="EMBL" id="QIO07692.1"/>
    </source>
</evidence>
<dbReference type="EMBL" id="CP049916">
    <property type="protein sequence ID" value="QIO07692.1"/>
    <property type="molecule type" value="Genomic_DNA"/>
</dbReference>
<feature type="domain" description="GGDEF" evidence="3">
    <location>
        <begin position="66"/>
        <end position="198"/>
    </location>
</feature>
<evidence type="ECO:0000256" key="1">
    <source>
        <dbReference type="ARBA" id="ARBA00012528"/>
    </source>
</evidence>
<sequence length="201" mass="22989">MRKTIYSERRRRIHAFFRRTLKQSLVYQWLTKNHKILPAHADPLTGIYNQFGINTYLKELQPQTHSHYAIVLLNIDNFKEIQISYGLKAAEKALIKTASILTDNIRDTDLVGKYGEHEFILILSQIDLDNANGVAKRCLDLIQSTTIHYAQHAIQMSASCGVSASHENLLSDRVLQYADRALFLAKACGMNQLRDERAIFS</sequence>
<proteinExistence type="predicted"/>
<comment type="catalytic activity">
    <reaction evidence="2">
        <text>2 GTP = 3',3'-c-di-GMP + 2 diphosphate</text>
        <dbReference type="Rhea" id="RHEA:24898"/>
        <dbReference type="ChEBI" id="CHEBI:33019"/>
        <dbReference type="ChEBI" id="CHEBI:37565"/>
        <dbReference type="ChEBI" id="CHEBI:58805"/>
        <dbReference type="EC" id="2.7.7.65"/>
    </reaction>
</comment>
<dbReference type="CDD" id="cd01949">
    <property type="entry name" value="GGDEF"/>
    <property type="match status" value="1"/>
</dbReference>
<gene>
    <name evidence="4" type="ORF">G8D99_00710</name>
</gene>
<evidence type="ECO:0000259" key="3">
    <source>
        <dbReference type="PROSITE" id="PS50887"/>
    </source>
</evidence>
<dbReference type="RefSeq" id="WP_166321692.1">
    <property type="nucleotide sequence ID" value="NZ_CP049916.1"/>
</dbReference>
<keyword evidence="5" id="KW-1185">Reference proteome</keyword>
<dbReference type="PANTHER" id="PTHR45138:SF9">
    <property type="entry name" value="DIGUANYLATE CYCLASE DGCM-RELATED"/>
    <property type="match status" value="1"/>
</dbReference>
<dbReference type="NCBIfam" id="TIGR00254">
    <property type="entry name" value="GGDEF"/>
    <property type="match status" value="1"/>
</dbReference>
<dbReference type="SMART" id="SM00267">
    <property type="entry name" value="GGDEF"/>
    <property type="match status" value="1"/>
</dbReference>
<dbReference type="EC" id="2.7.7.65" evidence="1"/>